<dbReference type="InterPro" id="IPR011761">
    <property type="entry name" value="ATP-grasp"/>
</dbReference>
<dbReference type="InterPro" id="IPR005479">
    <property type="entry name" value="CPAse_ATP-bd"/>
</dbReference>
<reference evidence="8" key="1">
    <citation type="journal article" date="2019" name="PLoS Negl. Trop. Dis.">
        <title>Revisiting the worldwide diversity of Leptospira species in the environment.</title>
        <authorList>
            <person name="Vincent A.T."/>
            <person name="Schiettekatte O."/>
            <person name="Bourhy P."/>
            <person name="Veyrier F.J."/>
            <person name="Picardeau M."/>
        </authorList>
    </citation>
    <scope>NUCLEOTIDE SEQUENCE [LARGE SCALE GENOMIC DNA]</scope>
    <source>
        <strain evidence="8">201702422</strain>
    </source>
</reference>
<dbReference type="SUPFAM" id="SSF52440">
    <property type="entry name" value="PreATP-grasp domain"/>
    <property type="match status" value="1"/>
</dbReference>
<evidence type="ECO:0000259" key="7">
    <source>
        <dbReference type="PROSITE" id="PS50979"/>
    </source>
</evidence>
<dbReference type="EMBL" id="RQGP01000012">
    <property type="protein sequence ID" value="TGL92874.1"/>
    <property type="molecule type" value="Genomic_DNA"/>
</dbReference>
<dbReference type="SUPFAM" id="SSF51246">
    <property type="entry name" value="Rudiment single hybrid motif"/>
    <property type="match status" value="1"/>
</dbReference>
<dbReference type="InterPro" id="IPR016185">
    <property type="entry name" value="PreATP-grasp_dom_sf"/>
</dbReference>
<dbReference type="InterPro" id="IPR005482">
    <property type="entry name" value="Biotin_COase_C"/>
</dbReference>
<organism evidence="8 9">
    <name type="scientific">Leptospira congkakensis</name>
    <dbReference type="NCBI Taxonomy" id="2484932"/>
    <lineage>
        <taxon>Bacteria</taxon>
        <taxon>Pseudomonadati</taxon>
        <taxon>Spirochaetota</taxon>
        <taxon>Spirochaetia</taxon>
        <taxon>Leptospirales</taxon>
        <taxon>Leptospiraceae</taxon>
        <taxon>Leptospira</taxon>
    </lineage>
</organism>
<gene>
    <name evidence="8" type="ORF">EHQ69_07780</name>
</gene>
<accession>A0A4Z1AB23</accession>
<dbReference type="AlphaFoldDB" id="A0A4Z1AB23"/>
<dbReference type="Pfam" id="PF00289">
    <property type="entry name" value="Biotin_carb_N"/>
    <property type="match status" value="1"/>
</dbReference>
<dbReference type="InterPro" id="IPR005481">
    <property type="entry name" value="BC-like_N"/>
</dbReference>
<evidence type="ECO:0000256" key="2">
    <source>
        <dbReference type="ARBA" id="ARBA00022741"/>
    </source>
</evidence>
<evidence type="ECO:0000256" key="1">
    <source>
        <dbReference type="ARBA" id="ARBA00022598"/>
    </source>
</evidence>
<dbReference type="SUPFAM" id="SSF56059">
    <property type="entry name" value="Glutathione synthetase ATP-binding domain-like"/>
    <property type="match status" value="1"/>
</dbReference>
<dbReference type="Gene3D" id="3.30.470.20">
    <property type="entry name" value="ATP-grasp fold, B domain"/>
    <property type="match status" value="1"/>
</dbReference>
<dbReference type="InterPro" id="IPR011054">
    <property type="entry name" value="Rudment_hybrid_motif"/>
</dbReference>
<dbReference type="GO" id="GO:0046872">
    <property type="term" value="F:metal ion binding"/>
    <property type="evidence" value="ECO:0007669"/>
    <property type="project" value="InterPro"/>
</dbReference>
<evidence type="ECO:0000256" key="5">
    <source>
        <dbReference type="PROSITE-ProRule" id="PRU00409"/>
    </source>
</evidence>
<dbReference type="RefSeq" id="WP_135586298.1">
    <property type="nucleotide sequence ID" value="NZ_RQGO01000025.1"/>
</dbReference>
<proteinExistence type="predicted"/>
<dbReference type="SMART" id="SM00878">
    <property type="entry name" value="Biotin_carb_C"/>
    <property type="match status" value="1"/>
</dbReference>
<dbReference type="Pfam" id="PF02786">
    <property type="entry name" value="CPSase_L_D2"/>
    <property type="match status" value="1"/>
</dbReference>
<dbReference type="InterPro" id="IPR011764">
    <property type="entry name" value="Biotin_carboxylation_dom"/>
</dbReference>
<keyword evidence="3 5" id="KW-0067">ATP-binding</keyword>
<keyword evidence="2 5" id="KW-0547">Nucleotide-binding</keyword>
<evidence type="ECO:0000256" key="3">
    <source>
        <dbReference type="ARBA" id="ARBA00022840"/>
    </source>
</evidence>
<dbReference type="PANTHER" id="PTHR18866">
    <property type="entry name" value="CARBOXYLASE:PYRUVATE/ACETYL-COA/PROPIONYL-COA CARBOXYLASE"/>
    <property type="match status" value="1"/>
</dbReference>
<evidence type="ECO:0000259" key="6">
    <source>
        <dbReference type="PROSITE" id="PS50975"/>
    </source>
</evidence>
<dbReference type="GO" id="GO:0005524">
    <property type="term" value="F:ATP binding"/>
    <property type="evidence" value="ECO:0007669"/>
    <property type="project" value="UniProtKB-UniRule"/>
</dbReference>
<dbReference type="GO" id="GO:0016874">
    <property type="term" value="F:ligase activity"/>
    <property type="evidence" value="ECO:0007669"/>
    <property type="project" value="UniProtKB-KW"/>
</dbReference>
<evidence type="ECO:0000313" key="8">
    <source>
        <dbReference type="EMBL" id="TGL92874.1"/>
    </source>
</evidence>
<dbReference type="PROSITE" id="PS00867">
    <property type="entry name" value="CPSASE_2"/>
    <property type="match status" value="1"/>
</dbReference>
<feature type="domain" description="Biotin carboxylation" evidence="7">
    <location>
        <begin position="3"/>
        <end position="447"/>
    </location>
</feature>
<dbReference type="OrthoDB" id="9807469at2"/>
<keyword evidence="9" id="KW-1185">Reference proteome</keyword>
<dbReference type="PANTHER" id="PTHR18866:SF33">
    <property type="entry name" value="METHYLCROTONOYL-COA CARBOXYLASE SUBUNIT ALPHA, MITOCHONDRIAL-RELATED"/>
    <property type="match status" value="1"/>
</dbReference>
<dbReference type="InterPro" id="IPR050856">
    <property type="entry name" value="Biotin_carboxylase_complex"/>
</dbReference>
<dbReference type="FunFam" id="3.40.50.20:FF:000010">
    <property type="entry name" value="Propionyl-CoA carboxylase subunit alpha"/>
    <property type="match status" value="1"/>
</dbReference>
<name>A0A4Z1AB23_9LEPT</name>
<sequence length="481" mass="53176">MKPIQKILIANRGEIAVRVIRTAKRMGIKTVAVYSDPDAQSLFVRSADEAFSLGGTDARSSYLNVEKVIRACIETGADAVHPGYGFLSENTDFAKKLEEKGIRFIGPKPHSINAMGDKIGSRLLVAKNGVPVVPGYEGASQEMSVFKKEAEKIGYPIMAKASAGGGGKGMRRIDSPEELEPGILSAKRESLSAFGDDRILLEKYITNPRHVEFQIFGDSQGNIIHLHERDCSLQRRHQKVVEETPAPSYSADLKSQMSLAAVNAARAVQYEGAGTVEFILGESGEFYFLEMNTRLQVEHPVTEMTTGLDLVEWQIRVCQGEALPELQTPPQKGHALEVRIYAEDPKEGFLPSTGKIHHLSFPERDYLRIDSGVVSGSEITMFYDPMIAKMIVWGEDRITAIHRLIECLSETIVFGPKTNLQFLQRLVSTKEFAEGKVSTHYIADHEPALLANNTKEELKLAFAGAFFTSKESSNPWLSETT</sequence>
<dbReference type="Proteomes" id="UP000298263">
    <property type="component" value="Unassembled WGS sequence"/>
</dbReference>
<keyword evidence="1" id="KW-0436">Ligase</keyword>
<dbReference type="FunFam" id="3.30.470.20:FF:000028">
    <property type="entry name" value="Methylcrotonoyl-CoA carboxylase subunit alpha, mitochondrial"/>
    <property type="match status" value="1"/>
</dbReference>
<dbReference type="PROSITE" id="PS50979">
    <property type="entry name" value="BC"/>
    <property type="match status" value="1"/>
</dbReference>
<dbReference type="PROSITE" id="PS50975">
    <property type="entry name" value="ATP_GRASP"/>
    <property type="match status" value="1"/>
</dbReference>
<protein>
    <submittedName>
        <fullName evidence="8">ATP-grasp domain-containing protein</fullName>
    </submittedName>
</protein>
<feature type="domain" description="ATP-grasp" evidence="6">
    <location>
        <begin position="122"/>
        <end position="319"/>
    </location>
</feature>
<dbReference type="FunFam" id="3.30.1490.20:FF:000003">
    <property type="entry name" value="acetyl-CoA carboxylase isoform X1"/>
    <property type="match status" value="1"/>
</dbReference>
<evidence type="ECO:0000313" key="9">
    <source>
        <dbReference type="Proteomes" id="UP000298263"/>
    </source>
</evidence>
<comment type="caution">
    <text evidence="8">The sequence shown here is derived from an EMBL/GenBank/DDBJ whole genome shotgun (WGS) entry which is preliminary data.</text>
</comment>
<evidence type="ECO:0000256" key="4">
    <source>
        <dbReference type="ARBA" id="ARBA00023267"/>
    </source>
</evidence>
<keyword evidence="4" id="KW-0092">Biotin</keyword>
<dbReference type="Pfam" id="PF02785">
    <property type="entry name" value="Biotin_carb_C"/>
    <property type="match status" value="1"/>
</dbReference>